<dbReference type="InterPro" id="IPR002937">
    <property type="entry name" value="Amino_oxidase"/>
</dbReference>
<evidence type="ECO:0000313" key="14">
    <source>
        <dbReference type="EMBL" id="KAF6841582.1"/>
    </source>
</evidence>
<keyword evidence="7 11" id="KW-0560">Oxidoreductase</keyword>
<dbReference type="InterPro" id="IPR036188">
    <property type="entry name" value="FAD/NAD-bd_sf"/>
</dbReference>
<evidence type="ECO:0000256" key="9">
    <source>
        <dbReference type="ARBA" id="ARBA00023244"/>
    </source>
</evidence>
<dbReference type="UniPathway" id="UPA00251">
    <property type="reaction ID" value="UER00324"/>
</dbReference>
<evidence type="ECO:0000256" key="4">
    <source>
        <dbReference type="ARBA" id="ARBA00012867"/>
    </source>
</evidence>
<name>A0A8H6NS71_9PEZI</name>
<evidence type="ECO:0000256" key="7">
    <source>
        <dbReference type="ARBA" id="ARBA00023002"/>
    </source>
</evidence>
<proteinExistence type="inferred from homology"/>
<evidence type="ECO:0000256" key="3">
    <source>
        <dbReference type="ARBA" id="ARBA00010551"/>
    </source>
</evidence>
<keyword evidence="8 11" id="KW-0350">Heme biosynthesis</keyword>
<dbReference type="SUPFAM" id="SSF54373">
    <property type="entry name" value="FAD-linked reductases, C-terminal domain"/>
    <property type="match status" value="1"/>
</dbReference>
<dbReference type="GO" id="GO:0004729">
    <property type="term" value="F:oxygen-dependent protoporphyrinogen oxidase activity"/>
    <property type="evidence" value="ECO:0007669"/>
    <property type="project" value="UniProtKB-UniRule"/>
</dbReference>
<dbReference type="Gene3D" id="3.50.50.60">
    <property type="entry name" value="FAD/NAD(P)-binding domain"/>
    <property type="match status" value="1"/>
</dbReference>
<evidence type="ECO:0000259" key="13">
    <source>
        <dbReference type="Pfam" id="PF01593"/>
    </source>
</evidence>
<comment type="caution">
    <text evidence="14">The sequence shown here is derived from an EMBL/GenBank/DDBJ whole genome shotgun (WGS) entry which is preliminary data.</text>
</comment>
<keyword evidence="15" id="KW-1185">Reference proteome</keyword>
<sequence length="653" mass="73161">PAGLSSSCNDGVTPLCQPQTTSKTHPHPPLSFLMVLKRSEDAFMALLRSYHSRKFCRVAIGARTGVAASRFSTGAQLAASPRRKKKKELLPWEKERVPLTFVNAIDVPKNVAIIGSGITGLTTAHYLARWLPKSSQITIFDSAERTGGWINTETYNPVVDGKEYKVRFERGPRTLRGMGKDTWKFDDFILWDIIRELDMFTSYSGMPSPPRYIYHKDRLVRLSPWNLLVHPTFKGAIIGLLTALNRRKEARANLIPPDMSVSDFVKYATGRPELTDNLVSAMLHGIWGGDADKLSMPSAMPSLWHRYFDNYLKDNGRLTHVLVSKNEVTLASTLCEDQFLQSWVKSAKKHQLVFFKDGMSSLPNAIERDLRKRENVVFRLGNPIETLRYDFEEKKPMVKPRDSEPMHFDKVISTTTSKTLYQMTMGALPHLQDSPHVSIMAVNVWYPKAGLNRKHPGVGYLVPRSAEDNPEHLLGVFFDSDVVPRAEDESKGTKFFVLMGGHHYDNRPSPPTEEEGIEMAKAVLERHLGIPRDEPCFAVAHYAKDCIPQHHVGHWARMGLAASEIDYAFKGSLAVAGGSYTSIGVMGGIRAGHDVASHIAKSALGHVGNTGLEQFQVSVSQETPLRRRTLARFGRDISPKAGWLKKIEHMIWG</sequence>
<evidence type="ECO:0000256" key="12">
    <source>
        <dbReference type="SAM" id="MobiDB-lite"/>
    </source>
</evidence>
<evidence type="ECO:0000256" key="11">
    <source>
        <dbReference type="RuleBase" id="RU367069"/>
    </source>
</evidence>
<dbReference type="EC" id="1.3.3.4" evidence="4 11"/>
<reference evidence="14" key="1">
    <citation type="journal article" date="2020" name="Phytopathology">
        <title>Genome Sequence Resources of Colletotrichum truncatum, C. plurivorum, C. musicola, and C. sojae: Four Species Pathogenic to Soybean (Glycine max).</title>
        <authorList>
            <person name="Rogerio F."/>
            <person name="Boufleur T.R."/>
            <person name="Ciampi-Guillardi M."/>
            <person name="Sukno S.A."/>
            <person name="Thon M.R."/>
            <person name="Massola Junior N.S."/>
            <person name="Baroncelli R."/>
        </authorList>
    </citation>
    <scope>NUCLEOTIDE SEQUENCE</scope>
    <source>
        <strain evidence="14">LFN0074</strain>
    </source>
</reference>
<dbReference type="SUPFAM" id="SSF51905">
    <property type="entry name" value="FAD/NAD(P)-binding domain"/>
    <property type="match status" value="1"/>
</dbReference>
<evidence type="ECO:0000256" key="5">
    <source>
        <dbReference type="ARBA" id="ARBA00022630"/>
    </source>
</evidence>
<feature type="domain" description="Amine oxidase" evidence="13">
    <location>
        <begin position="118"/>
        <end position="599"/>
    </location>
</feature>
<comment type="function">
    <text evidence="1 11">Catalyzes the 6-electron oxidation of protoporphyrinogen-IX to form protoporphyrin-IX.</text>
</comment>
<organism evidence="14 15">
    <name type="scientific">Colletotrichum musicola</name>
    <dbReference type="NCBI Taxonomy" id="2175873"/>
    <lineage>
        <taxon>Eukaryota</taxon>
        <taxon>Fungi</taxon>
        <taxon>Dikarya</taxon>
        <taxon>Ascomycota</taxon>
        <taxon>Pezizomycotina</taxon>
        <taxon>Sordariomycetes</taxon>
        <taxon>Hypocreomycetidae</taxon>
        <taxon>Glomerellales</taxon>
        <taxon>Glomerellaceae</taxon>
        <taxon>Colletotrichum</taxon>
        <taxon>Colletotrichum orchidearum species complex</taxon>
    </lineage>
</organism>
<gene>
    <name evidence="14" type="ORF">CMUS01_03506</name>
</gene>
<keyword evidence="6 11" id="KW-0274">FAD</keyword>
<evidence type="ECO:0000256" key="8">
    <source>
        <dbReference type="ARBA" id="ARBA00023133"/>
    </source>
</evidence>
<evidence type="ECO:0000256" key="2">
    <source>
        <dbReference type="ARBA" id="ARBA00005073"/>
    </source>
</evidence>
<comment type="similarity">
    <text evidence="3 11">Belongs to the protoporphyrinogen/coproporphyrinogen oxidase family. Protoporphyrinogen oxidase subfamily.</text>
</comment>
<dbReference type="Pfam" id="PF01593">
    <property type="entry name" value="Amino_oxidase"/>
    <property type="match status" value="1"/>
</dbReference>
<comment type="cofactor">
    <cofactor evidence="11">
        <name>FAD</name>
        <dbReference type="ChEBI" id="CHEBI:57692"/>
    </cofactor>
    <text evidence="11">Binds 1 FAD per subunit.</text>
</comment>
<dbReference type="GO" id="GO:0005743">
    <property type="term" value="C:mitochondrial inner membrane"/>
    <property type="evidence" value="ECO:0007669"/>
    <property type="project" value="UniProtKB-SubCell"/>
</dbReference>
<dbReference type="InterPro" id="IPR004572">
    <property type="entry name" value="Protoporphyrinogen_oxidase"/>
</dbReference>
<evidence type="ECO:0000256" key="10">
    <source>
        <dbReference type="ARBA" id="ARBA00047554"/>
    </source>
</evidence>
<protein>
    <recommendedName>
        <fullName evidence="4 11">Protoporphyrinogen oxidase</fullName>
        <ecNumber evidence="4 11">1.3.3.4</ecNumber>
    </recommendedName>
</protein>
<evidence type="ECO:0000256" key="6">
    <source>
        <dbReference type="ARBA" id="ARBA00022827"/>
    </source>
</evidence>
<dbReference type="PANTHER" id="PTHR42923">
    <property type="entry name" value="PROTOPORPHYRINOGEN OXIDASE"/>
    <property type="match status" value="1"/>
</dbReference>
<accession>A0A8H6NS71</accession>
<evidence type="ECO:0000256" key="1">
    <source>
        <dbReference type="ARBA" id="ARBA00002600"/>
    </source>
</evidence>
<dbReference type="NCBIfam" id="TIGR00562">
    <property type="entry name" value="proto_IX_ox"/>
    <property type="match status" value="1"/>
</dbReference>
<keyword evidence="9 11" id="KW-0627">Porphyrin biosynthesis</keyword>
<comment type="subcellular location">
    <subcellularLocation>
        <location evidence="11">Mitochondrion inner membrane</location>
    </subcellularLocation>
</comment>
<feature type="compositionally biased region" description="Polar residues" evidence="12">
    <location>
        <begin position="1"/>
        <end position="23"/>
    </location>
</feature>
<dbReference type="PANTHER" id="PTHR42923:SF3">
    <property type="entry name" value="PROTOPORPHYRINOGEN OXIDASE"/>
    <property type="match status" value="1"/>
</dbReference>
<keyword evidence="5 11" id="KW-0285">Flavoprotein</keyword>
<dbReference type="GO" id="GO:0006782">
    <property type="term" value="P:protoporphyrinogen IX biosynthetic process"/>
    <property type="evidence" value="ECO:0007669"/>
    <property type="project" value="UniProtKB-UniRule"/>
</dbReference>
<dbReference type="AlphaFoldDB" id="A0A8H6NS71"/>
<dbReference type="EMBL" id="WIGM01000085">
    <property type="protein sequence ID" value="KAF6841582.1"/>
    <property type="molecule type" value="Genomic_DNA"/>
</dbReference>
<dbReference type="OrthoDB" id="438553at2759"/>
<evidence type="ECO:0000313" key="15">
    <source>
        <dbReference type="Proteomes" id="UP000639643"/>
    </source>
</evidence>
<dbReference type="InterPro" id="IPR050464">
    <property type="entry name" value="Zeta_carotene_desat/Oxidored"/>
</dbReference>
<dbReference type="Proteomes" id="UP000639643">
    <property type="component" value="Unassembled WGS sequence"/>
</dbReference>
<feature type="non-terminal residue" evidence="14">
    <location>
        <position position="1"/>
    </location>
</feature>
<comment type="catalytic activity">
    <reaction evidence="10 11">
        <text>protoporphyrinogen IX + 3 O2 = protoporphyrin IX + 3 H2O2</text>
        <dbReference type="Rhea" id="RHEA:25576"/>
        <dbReference type="ChEBI" id="CHEBI:15379"/>
        <dbReference type="ChEBI" id="CHEBI:16240"/>
        <dbReference type="ChEBI" id="CHEBI:57306"/>
        <dbReference type="ChEBI" id="CHEBI:57307"/>
        <dbReference type="EC" id="1.3.3.4"/>
    </reaction>
</comment>
<comment type="pathway">
    <text evidence="2 11">Porphyrin-containing compound metabolism; protoporphyrin-IX biosynthesis; protoporphyrin-IX from protoporphyrinogen-IX: step 1/1.</text>
</comment>
<feature type="region of interest" description="Disordered" evidence="12">
    <location>
        <begin position="1"/>
        <end position="28"/>
    </location>
</feature>